<evidence type="ECO:0000313" key="2">
    <source>
        <dbReference type="EMBL" id="TWT47426.1"/>
    </source>
</evidence>
<feature type="compositionally biased region" description="Low complexity" evidence="1">
    <location>
        <begin position="210"/>
        <end position="225"/>
    </location>
</feature>
<feature type="compositionally biased region" description="Polar residues" evidence="1">
    <location>
        <begin position="148"/>
        <end position="157"/>
    </location>
</feature>
<feature type="region of interest" description="Disordered" evidence="1">
    <location>
        <begin position="204"/>
        <end position="232"/>
    </location>
</feature>
<feature type="region of interest" description="Disordered" evidence="1">
    <location>
        <begin position="110"/>
        <end position="167"/>
    </location>
</feature>
<dbReference type="EMBL" id="SJPH01000002">
    <property type="protein sequence ID" value="TWT47426.1"/>
    <property type="molecule type" value="Genomic_DNA"/>
</dbReference>
<sequence length="299" mass="30853">MVFEAIDHQKRELTDKFVIVIGKQPELARFEGFVGQVKTVNMSGRALVEFTGLNNNVGWFDIDPHFLKVVDKPSGDTGKAGAIKKPASKIPGKGAPKSAADILALARSGGVKSKPDAAGRQPKKVSPASGRSTADILAAARGKGADTAQDTPGTSSPEGKKESPALKLSTADVLAAVRGKAPAKPPTARREGLSTAEILAAARNKGNTVPPKGAAAPAADSHAPATNERSEPRHLTAADILAIASGKQSLRRIAPVHTEPLVNKPLSDAGAARPAAIPAPIDRSKLTAEAIRNLGLPHP</sequence>
<dbReference type="RefSeq" id="WP_197524767.1">
    <property type="nucleotide sequence ID" value="NZ_SJPH01000002.1"/>
</dbReference>
<dbReference type="AlphaFoldDB" id="A0A5C5W973"/>
<dbReference type="Proteomes" id="UP000318995">
    <property type="component" value="Unassembled WGS sequence"/>
</dbReference>
<accession>A0A5C5W973</accession>
<protein>
    <submittedName>
        <fullName evidence="2">Uncharacterized protein</fullName>
    </submittedName>
</protein>
<comment type="caution">
    <text evidence="2">The sequence shown here is derived from an EMBL/GenBank/DDBJ whole genome shotgun (WGS) entry which is preliminary data.</text>
</comment>
<evidence type="ECO:0000313" key="3">
    <source>
        <dbReference type="Proteomes" id="UP000318995"/>
    </source>
</evidence>
<gene>
    <name evidence="2" type="ORF">Pla111_10400</name>
</gene>
<proteinExistence type="predicted"/>
<reference evidence="2 3" key="1">
    <citation type="submission" date="2019-02" db="EMBL/GenBank/DDBJ databases">
        <title>Deep-cultivation of Planctomycetes and their phenomic and genomic characterization uncovers novel biology.</title>
        <authorList>
            <person name="Wiegand S."/>
            <person name="Jogler M."/>
            <person name="Boedeker C."/>
            <person name="Pinto D."/>
            <person name="Vollmers J."/>
            <person name="Rivas-Marin E."/>
            <person name="Kohn T."/>
            <person name="Peeters S.H."/>
            <person name="Heuer A."/>
            <person name="Rast P."/>
            <person name="Oberbeckmann S."/>
            <person name="Bunk B."/>
            <person name="Jeske O."/>
            <person name="Meyerdierks A."/>
            <person name="Storesund J.E."/>
            <person name="Kallscheuer N."/>
            <person name="Luecker S."/>
            <person name="Lage O.M."/>
            <person name="Pohl T."/>
            <person name="Merkel B.J."/>
            <person name="Hornburger P."/>
            <person name="Mueller R.-W."/>
            <person name="Bruemmer F."/>
            <person name="Labrenz M."/>
            <person name="Spormann A.M."/>
            <person name="Op Den Camp H."/>
            <person name="Overmann J."/>
            <person name="Amann R."/>
            <person name="Jetten M.S.M."/>
            <person name="Mascher T."/>
            <person name="Medema M.H."/>
            <person name="Devos D.P."/>
            <person name="Kaster A.-K."/>
            <person name="Ovreas L."/>
            <person name="Rohde M."/>
            <person name="Galperin M.Y."/>
            <person name="Jogler C."/>
        </authorList>
    </citation>
    <scope>NUCLEOTIDE SEQUENCE [LARGE SCALE GENOMIC DNA]</scope>
    <source>
        <strain evidence="2 3">Pla111</strain>
    </source>
</reference>
<evidence type="ECO:0000256" key="1">
    <source>
        <dbReference type="SAM" id="MobiDB-lite"/>
    </source>
</evidence>
<organism evidence="2 3">
    <name type="scientific">Botrimarina hoheduenensis</name>
    <dbReference type="NCBI Taxonomy" id="2528000"/>
    <lineage>
        <taxon>Bacteria</taxon>
        <taxon>Pseudomonadati</taxon>
        <taxon>Planctomycetota</taxon>
        <taxon>Planctomycetia</taxon>
        <taxon>Pirellulales</taxon>
        <taxon>Lacipirellulaceae</taxon>
        <taxon>Botrimarina</taxon>
    </lineage>
</organism>
<name>A0A5C5W973_9BACT</name>
<keyword evidence="3" id="KW-1185">Reference proteome</keyword>
<feature type="region of interest" description="Disordered" evidence="1">
    <location>
        <begin position="75"/>
        <end position="96"/>
    </location>
</feature>